<proteinExistence type="predicted"/>
<feature type="non-terminal residue" evidence="2">
    <location>
        <position position="1"/>
    </location>
</feature>
<keyword evidence="1" id="KW-0472">Membrane</keyword>
<gene>
    <name evidence="2" type="primary">Nfu_g_1_007756</name>
</gene>
<dbReference type="AlphaFoldDB" id="A0A1A8E5D9"/>
<accession>A0A1A8E5D9</accession>
<reference evidence="2" key="1">
    <citation type="submission" date="2016-05" db="EMBL/GenBank/DDBJ databases">
        <authorList>
            <person name="Lavstsen T."/>
            <person name="Jespersen J.S."/>
        </authorList>
    </citation>
    <scope>NUCLEOTIDE SEQUENCE</scope>
    <source>
        <tissue evidence="2">Brain</tissue>
    </source>
</reference>
<sequence>ERTRVPHTHTCMETACQLHAEKTTGINTCGLLVVRQQCWHHAACMLFLFYIFVILSVSSKHALTMKTKQLTFHLKSKPAFGSGSCFAVIVLPETAVL</sequence>
<evidence type="ECO:0000256" key="1">
    <source>
        <dbReference type="SAM" id="Phobius"/>
    </source>
</evidence>
<keyword evidence="1" id="KW-0812">Transmembrane</keyword>
<dbReference type="EMBL" id="HAEA01011834">
    <property type="protein sequence ID" value="SBQ40314.1"/>
    <property type="molecule type" value="Transcribed_RNA"/>
</dbReference>
<feature type="transmembrane region" description="Helical" evidence="1">
    <location>
        <begin position="39"/>
        <end position="58"/>
    </location>
</feature>
<evidence type="ECO:0000313" key="2">
    <source>
        <dbReference type="EMBL" id="SBQ40314.1"/>
    </source>
</evidence>
<name>A0A1A8E5D9_NOTKA</name>
<feature type="non-terminal residue" evidence="2">
    <location>
        <position position="97"/>
    </location>
</feature>
<protein>
    <submittedName>
        <fullName evidence="2">Uncharacterized protein</fullName>
    </submittedName>
</protein>
<organism evidence="2">
    <name type="scientific">Nothobranchius kadleci</name>
    <name type="common">African annual killifish</name>
    <dbReference type="NCBI Taxonomy" id="1051664"/>
    <lineage>
        <taxon>Eukaryota</taxon>
        <taxon>Metazoa</taxon>
        <taxon>Chordata</taxon>
        <taxon>Craniata</taxon>
        <taxon>Vertebrata</taxon>
        <taxon>Euteleostomi</taxon>
        <taxon>Actinopterygii</taxon>
        <taxon>Neopterygii</taxon>
        <taxon>Teleostei</taxon>
        <taxon>Neoteleostei</taxon>
        <taxon>Acanthomorphata</taxon>
        <taxon>Ovalentaria</taxon>
        <taxon>Atherinomorphae</taxon>
        <taxon>Cyprinodontiformes</taxon>
        <taxon>Nothobranchiidae</taxon>
        <taxon>Nothobranchius</taxon>
    </lineage>
</organism>
<keyword evidence="1" id="KW-1133">Transmembrane helix</keyword>
<reference evidence="2" key="2">
    <citation type="submission" date="2016-06" db="EMBL/GenBank/DDBJ databases">
        <title>The genome of a short-lived fish provides insights into sex chromosome evolution and the genetic control of aging.</title>
        <authorList>
            <person name="Reichwald K."/>
            <person name="Felder M."/>
            <person name="Petzold A."/>
            <person name="Koch P."/>
            <person name="Groth M."/>
            <person name="Platzer M."/>
        </authorList>
    </citation>
    <scope>NUCLEOTIDE SEQUENCE</scope>
    <source>
        <tissue evidence="2">Brain</tissue>
    </source>
</reference>